<gene>
    <name evidence="1" type="ORF">GCM10009663_39780</name>
</gene>
<dbReference type="EMBL" id="BAAALD010000037">
    <property type="protein sequence ID" value="GAA1092062.1"/>
    <property type="molecule type" value="Genomic_DNA"/>
</dbReference>
<accession>A0ABN1TKY3</accession>
<evidence type="ECO:0008006" key="3">
    <source>
        <dbReference type="Google" id="ProtNLM"/>
    </source>
</evidence>
<proteinExistence type="predicted"/>
<evidence type="ECO:0000313" key="1">
    <source>
        <dbReference type="EMBL" id="GAA1092062.1"/>
    </source>
</evidence>
<name>A0ABN1TKY3_9ACTN</name>
<keyword evidence="2" id="KW-1185">Reference proteome</keyword>
<reference evidence="1 2" key="1">
    <citation type="journal article" date="2019" name="Int. J. Syst. Evol. Microbiol.">
        <title>The Global Catalogue of Microorganisms (GCM) 10K type strain sequencing project: providing services to taxonomists for standard genome sequencing and annotation.</title>
        <authorList>
            <consortium name="The Broad Institute Genomics Platform"/>
            <consortium name="The Broad Institute Genome Sequencing Center for Infectious Disease"/>
            <person name="Wu L."/>
            <person name="Ma J."/>
        </authorList>
    </citation>
    <scope>NUCLEOTIDE SEQUENCE [LARGE SCALE GENOMIC DNA]</scope>
    <source>
        <strain evidence="1 2">JCM 13002</strain>
    </source>
</reference>
<evidence type="ECO:0000313" key="2">
    <source>
        <dbReference type="Proteomes" id="UP001499987"/>
    </source>
</evidence>
<organism evidence="1 2">
    <name type="scientific">Kitasatospora arboriphila</name>
    <dbReference type="NCBI Taxonomy" id="258052"/>
    <lineage>
        <taxon>Bacteria</taxon>
        <taxon>Bacillati</taxon>
        <taxon>Actinomycetota</taxon>
        <taxon>Actinomycetes</taxon>
        <taxon>Kitasatosporales</taxon>
        <taxon>Streptomycetaceae</taxon>
        <taxon>Kitasatospora</taxon>
    </lineage>
</organism>
<dbReference type="Proteomes" id="UP001499987">
    <property type="component" value="Unassembled WGS sequence"/>
</dbReference>
<sequence length="88" mass="9919">MTPAALALACLLAVTFGYCLVCWVSPFGRCRRCTGTGLLAPTGRLRRRPKPCRRCQATGRRLRIGRRLHHHTTATRATARRIRDDAHH</sequence>
<comment type="caution">
    <text evidence="1">The sequence shown here is derived from an EMBL/GenBank/DDBJ whole genome shotgun (WGS) entry which is preliminary data.</text>
</comment>
<protein>
    <recommendedName>
        <fullName evidence="3">Secreted protein</fullName>
    </recommendedName>
</protein>